<dbReference type="GO" id="GO:0003677">
    <property type="term" value="F:DNA binding"/>
    <property type="evidence" value="ECO:0007669"/>
    <property type="project" value="UniProtKB-KW"/>
</dbReference>
<accession>A0AAV7DW78</accession>
<dbReference type="PANTHER" id="PTHR31674">
    <property type="entry name" value="B3 DOMAIN-CONTAINING PROTEIN REM-LIKE 3-RELATED"/>
    <property type="match status" value="1"/>
</dbReference>
<evidence type="ECO:0000259" key="7">
    <source>
        <dbReference type="PROSITE" id="PS50863"/>
    </source>
</evidence>
<feature type="domain" description="TF-B3" evidence="7">
    <location>
        <begin position="54"/>
        <end position="147"/>
    </location>
</feature>
<proteinExistence type="predicted"/>
<evidence type="ECO:0000313" key="9">
    <source>
        <dbReference type="Proteomes" id="UP000825729"/>
    </source>
</evidence>
<evidence type="ECO:0000256" key="1">
    <source>
        <dbReference type="ARBA" id="ARBA00004123"/>
    </source>
</evidence>
<dbReference type="CDD" id="cd10017">
    <property type="entry name" value="B3_DNA"/>
    <property type="match status" value="2"/>
</dbReference>
<evidence type="ECO:0000256" key="4">
    <source>
        <dbReference type="ARBA" id="ARBA00023125"/>
    </source>
</evidence>
<dbReference type="Proteomes" id="UP000825729">
    <property type="component" value="Unassembled WGS sequence"/>
</dbReference>
<feature type="domain" description="TF-B3" evidence="7">
    <location>
        <begin position="218"/>
        <end position="321"/>
    </location>
</feature>
<dbReference type="SUPFAM" id="SSF101936">
    <property type="entry name" value="DNA-binding pseudobarrel domain"/>
    <property type="match status" value="2"/>
</dbReference>
<evidence type="ECO:0000256" key="3">
    <source>
        <dbReference type="ARBA" id="ARBA00023015"/>
    </source>
</evidence>
<keyword evidence="2" id="KW-0677">Repeat</keyword>
<evidence type="ECO:0000256" key="2">
    <source>
        <dbReference type="ARBA" id="ARBA00022737"/>
    </source>
</evidence>
<dbReference type="GO" id="GO:0005634">
    <property type="term" value="C:nucleus"/>
    <property type="evidence" value="ECO:0007669"/>
    <property type="project" value="UniProtKB-SubCell"/>
</dbReference>
<dbReference type="Gene3D" id="2.40.330.10">
    <property type="entry name" value="DNA-binding pseudobarrel domain"/>
    <property type="match status" value="2"/>
</dbReference>
<reference evidence="8 9" key="1">
    <citation type="submission" date="2021-07" db="EMBL/GenBank/DDBJ databases">
        <title>The Aristolochia fimbriata genome: insights into angiosperm evolution, floral development and chemical biosynthesis.</title>
        <authorList>
            <person name="Jiao Y."/>
        </authorList>
    </citation>
    <scope>NUCLEOTIDE SEQUENCE [LARGE SCALE GENOMIC DNA]</scope>
    <source>
        <strain evidence="8">IBCAS-2021</strain>
        <tissue evidence="8">Leaf</tissue>
    </source>
</reference>
<keyword evidence="3" id="KW-0805">Transcription regulation</keyword>
<dbReference type="PROSITE" id="PS50863">
    <property type="entry name" value="B3"/>
    <property type="match status" value="2"/>
</dbReference>
<dbReference type="InterPro" id="IPR003340">
    <property type="entry name" value="B3_DNA-bd"/>
</dbReference>
<protein>
    <recommendedName>
        <fullName evidence="7">TF-B3 domain-containing protein</fullName>
    </recommendedName>
</protein>
<evidence type="ECO:0000256" key="6">
    <source>
        <dbReference type="ARBA" id="ARBA00023242"/>
    </source>
</evidence>
<comment type="subcellular location">
    <subcellularLocation>
        <location evidence="1">Nucleus</location>
    </subcellularLocation>
</comment>
<sequence>MLNFGWFGSRASGTCLLCLDHIERVVDSQITKQDCGSEFLSAMAFREAAANDRRHSFVRIMLGNYGKRMRIPMVFHEHIEGKLQDRAVLRNANGRCWTVEVKRVGASLCFENGWPEFARDNLLQLVDFLSFTYDGQFTFDVTIYGKDGVEKKVPAQTNEELCISAEVQRKGKEDKAKSSRPCLCKYKKYKSIKRTEDSNEKTRCVFEVHKSCPFNLKNPHSAATYKSFRTNDIRLPKAFIAESGIAEEGTTPKVVLIDPRGKPWAMYMTQGGEGRWNFGNKWRECVIENNLLPGDICAFELIDSKNQCRRNTLQVHIFRKGENVGSHSANAADLP</sequence>
<dbReference type="AlphaFoldDB" id="A0AAV7DW78"/>
<dbReference type="InterPro" id="IPR039218">
    <property type="entry name" value="REM_fam"/>
</dbReference>
<comment type="caution">
    <text evidence="8">The sequence shown here is derived from an EMBL/GenBank/DDBJ whole genome shotgun (WGS) entry which is preliminary data.</text>
</comment>
<evidence type="ECO:0000313" key="8">
    <source>
        <dbReference type="EMBL" id="KAG9440779.1"/>
    </source>
</evidence>
<gene>
    <name evidence="8" type="ORF">H6P81_020944</name>
</gene>
<dbReference type="Pfam" id="PF02362">
    <property type="entry name" value="B3"/>
    <property type="match status" value="2"/>
</dbReference>
<keyword evidence="6" id="KW-0539">Nucleus</keyword>
<organism evidence="8 9">
    <name type="scientific">Aristolochia fimbriata</name>
    <name type="common">White veined hardy Dutchman's pipe vine</name>
    <dbReference type="NCBI Taxonomy" id="158543"/>
    <lineage>
        <taxon>Eukaryota</taxon>
        <taxon>Viridiplantae</taxon>
        <taxon>Streptophyta</taxon>
        <taxon>Embryophyta</taxon>
        <taxon>Tracheophyta</taxon>
        <taxon>Spermatophyta</taxon>
        <taxon>Magnoliopsida</taxon>
        <taxon>Magnoliidae</taxon>
        <taxon>Piperales</taxon>
        <taxon>Aristolochiaceae</taxon>
        <taxon>Aristolochia</taxon>
    </lineage>
</organism>
<evidence type="ECO:0000256" key="5">
    <source>
        <dbReference type="ARBA" id="ARBA00023163"/>
    </source>
</evidence>
<dbReference type="InterPro" id="IPR015300">
    <property type="entry name" value="DNA-bd_pseudobarrel_sf"/>
</dbReference>
<name>A0AAV7DW78_ARIFI</name>
<keyword evidence="4" id="KW-0238">DNA-binding</keyword>
<dbReference type="PANTHER" id="PTHR31674:SF62">
    <property type="entry name" value="B3 DOMAIN-CONTAINING PROTEIN REM14-RELATED"/>
    <property type="match status" value="1"/>
</dbReference>
<keyword evidence="5" id="KW-0804">Transcription</keyword>
<dbReference type="SMART" id="SM01019">
    <property type="entry name" value="B3"/>
    <property type="match status" value="2"/>
</dbReference>
<dbReference type="EMBL" id="JAINDJ010000008">
    <property type="protein sequence ID" value="KAG9440779.1"/>
    <property type="molecule type" value="Genomic_DNA"/>
</dbReference>
<keyword evidence="9" id="KW-1185">Reference proteome</keyword>